<accession>A0A6G0TDX6</accession>
<dbReference type="Pfam" id="PF00379">
    <property type="entry name" value="Chitin_bind_4"/>
    <property type="match status" value="3"/>
</dbReference>
<dbReference type="GO" id="GO:0005615">
    <property type="term" value="C:extracellular space"/>
    <property type="evidence" value="ECO:0007669"/>
    <property type="project" value="TreeGrafter"/>
</dbReference>
<dbReference type="Proteomes" id="UP000475862">
    <property type="component" value="Unassembled WGS sequence"/>
</dbReference>
<proteinExistence type="predicted"/>
<evidence type="ECO:0000256" key="2">
    <source>
        <dbReference type="PROSITE-ProRule" id="PRU00497"/>
    </source>
</evidence>
<organism evidence="4 5">
    <name type="scientific">Aphis glycines</name>
    <name type="common">Soybean aphid</name>
    <dbReference type="NCBI Taxonomy" id="307491"/>
    <lineage>
        <taxon>Eukaryota</taxon>
        <taxon>Metazoa</taxon>
        <taxon>Ecdysozoa</taxon>
        <taxon>Arthropoda</taxon>
        <taxon>Hexapoda</taxon>
        <taxon>Insecta</taxon>
        <taxon>Pterygota</taxon>
        <taxon>Neoptera</taxon>
        <taxon>Paraneoptera</taxon>
        <taxon>Hemiptera</taxon>
        <taxon>Sternorrhyncha</taxon>
        <taxon>Aphidomorpha</taxon>
        <taxon>Aphidoidea</taxon>
        <taxon>Aphididae</taxon>
        <taxon>Aphidini</taxon>
        <taxon>Aphis</taxon>
        <taxon>Aphis</taxon>
    </lineage>
</organism>
<feature type="signal peptide" evidence="3">
    <location>
        <begin position="1"/>
        <end position="18"/>
    </location>
</feature>
<dbReference type="PROSITE" id="PS51155">
    <property type="entry name" value="CHIT_BIND_RR_2"/>
    <property type="match status" value="3"/>
</dbReference>
<dbReference type="GO" id="GO:0042302">
    <property type="term" value="F:structural constituent of cuticle"/>
    <property type="evidence" value="ECO:0007669"/>
    <property type="project" value="UniProtKB-UniRule"/>
</dbReference>
<keyword evidence="5" id="KW-1185">Reference proteome</keyword>
<keyword evidence="3" id="KW-0732">Signal</keyword>
<name>A0A6G0TDX6_APHGL</name>
<reference evidence="4 5" key="1">
    <citation type="submission" date="2019-08" db="EMBL/GenBank/DDBJ databases">
        <title>The genome of the soybean aphid Biotype 1, its phylome, world population structure and adaptation to the North American continent.</title>
        <authorList>
            <person name="Giordano R."/>
            <person name="Donthu R.K."/>
            <person name="Hernandez A.G."/>
            <person name="Wright C.L."/>
            <person name="Zimin A.V."/>
        </authorList>
    </citation>
    <scope>NUCLEOTIDE SEQUENCE [LARGE SCALE GENOMIC DNA]</scope>
    <source>
        <tissue evidence="4">Whole aphids</tissue>
    </source>
</reference>
<keyword evidence="1 2" id="KW-0193">Cuticle</keyword>
<evidence type="ECO:0000313" key="5">
    <source>
        <dbReference type="Proteomes" id="UP000475862"/>
    </source>
</evidence>
<dbReference type="EMBL" id="VYZN01000041">
    <property type="protein sequence ID" value="KAE9531295.1"/>
    <property type="molecule type" value="Genomic_DNA"/>
</dbReference>
<evidence type="ECO:0000256" key="1">
    <source>
        <dbReference type="ARBA" id="ARBA00022460"/>
    </source>
</evidence>
<feature type="chain" id="PRO_5026027911" evidence="3">
    <location>
        <begin position="19"/>
        <end position="405"/>
    </location>
</feature>
<dbReference type="GO" id="GO:0031012">
    <property type="term" value="C:extracellular matrix"/>
    <property type="evidence" value="ECO:0007669"/>
    <property type="project" value="TreeGrafter"/>
</dbReference>
<dbReference type="PANTHER" id="PTHR12236:SF95">
    <property type="entry name" value="CUTICULAR PROTEIN 76BD, ISOFORM C-RELATED"/>
    <property type="match status" value="1"/>
</dbReference>
<dbReference type="InterPro" id="IPR031311">
    <property type="entry name" value="CHIT_BIND_RR_consensus"/>
</dbReference>
<comment type="caution">
    <text evidence="4">The sequence shown here is derived from an EMBL/GenBank/DDBJ whole genome shotgun (WGS) entry which is preliminary data.</text>
</comment>
<evidence type="ECO:0000313" key="4">
    <source>
        <dbReference type="EMBL" id="KAE9531295.1"/>
    </source>
</evidence>
<dbReference type="AlphaFoldDB" id="A0A6G0TDX6"/>
<dbReference type="OrthoDB" id="6629691at2759"/>
<dbReference type="PROSITE" id="PS00233">
    <property type="entry name" value="CHIT_BIND_RR_1"/>
    <property type="match status" value="3"/>
</dbReference>
<dbReference type="InterPro" id="IPR051217">
    <property type="entry name" value="Insect_Cuticle_Struc_Prot"/>
</dbReference>
<sequence length="405" mass="43610">MFYVRMIIFAACVATALAQYAAPVAYKPVAYSAPKAYAPEPSYPPTPYNFEYSVNDPHTYDVKSQSEYSDGNGYVKGSYSLLEADGSTRTVEYTADDYNGFNAVFIILAACVATALAQYSAPAYKPAYSAPAYSAPKAYAPEPAYAPAPYSFEYSVNDPHTYDVKSQSEYADGNGYVKGSYSLLEADGSTRTVEYTADDYNGFNAVHKYGRRNSNITQFIPLTSVSSISTEHTLTKMAAKLIIFAACVASALAQYPAPAYKPAYSAPAYSAPAYSAPKAYAPEPAYAPAPYNFEYSVNDPTTYDVKSQSEYSDGNGYVKGSYSLLEADGSTRTVEYTADDYNGFNAVVKNEGGYKAPAYSAPAYKPAYSAPAYKPAYAAPAYAAPAYPAPAYSAPAYKPAYKPAY</sequence>
<dbReference type="PRINTS" id="PR00947">
    <property type="entry name" value="CUTICLE"/>
</dbReference>
<gene>
    <name evidence="4" type="ORF">AGLY_010501</name>
</gene>
<protein>
    <submittedName>
        <fullName evidence="4">Uncharacterized protein</fullName>
    </submittedName>
</protein>
<dbReference type="PANTHER" id="PTHR12236">
    <property type="entry name" value="STRUCTURAL CONTITUENT OF CUTICLE"/>
    <property type="match status" value="1"/>
</dbReference>
<dbReference type="InterPro" id="IPR000618">
    <property type="entry name" value="Insect_cuticle"/>
</dbReference>
<evidence type="ECO:0000256" key="3">
    <source>
        <dbReference type="SAM" id="SignalP"/>
    </source>
</evidence>